<dbReference type="Gene3D" id="3.80.10.10">
    <property type="entry name" value="Ribonuclease Inhibitor"/>
    <property type="match status" value="2"/>
</dbReference>
<dbReference type="InterPro" id="IPR050715">
    <property type="entry name" value="LRR-SigEffector_domain"/>
</dbReference>
<proteinExistence type="inferred from homology"/>
<dbReference type="InterPro" id="IPR032675">
    <property type="entry name" value="LRR_dom_sf"/>
</dbReference>
<evidence type="ECO:0000256" key="5">
    <source>
        <dbReference type="ARBA" id="ARBA00022737"/>
    </source>
</evidence>
<gene>
    <name evidence="10" type="ORF">LCGC14_0587040</name>
</gene>
<dbReference type="Pfam" id="PF13181">
    <property type="entry name" value="TPR_8"/>
    <property type="match status" value="2"/>
</dbReference>
<comment type="subcellular location">
    <subcellularLocation>
        <location evidence="1">Chromosome</location>
    </subcellularLocation>
</comment>
<evidence type="ECO:0000256" key="3">
    <source>
        <dbReference type="ARBA" id="ARBA00022454"/>
    </source>
</evidence>
<dbReference type="AlphaFoldDB" id="A0A0F9RYI0"/>
<protein>
    <submittedName>
        <fullName evidence="10">Uncharacterized protein</fullName>
    </submittedName>
</protein>
<dbReference type="SUPFAM" id="SSF52058">
    <property type="entry name" value="L domain-like"/>
    <property type="match status" value="1"/>
</dbReference>
<keyword evidence="5" id="KW-0677">Repeat</keyword>
<evidence type="ECO:0000256" key="1">
    <source>
        <dbReference type="ARBA" id="ARBA00004286"/>
    </source>
</evidence>
<dbReference type="GO" id="GO:0006325">
    <property type="term" value="P:chromatin organization"/>
    <property type="evidence" value="ECO:0007669"/>
    <property type="project" value="UniProtKB-KW"/>
</dbReference>
<dbReference type="SMART" id="SM00028">
    <property type="entry name" value="TPR"/>
    <property type="match status" value="5"/>
</dbReference>
<dbReference type="InterPro" id="IPR019734">
    <property type="entry name" value="TPR_rpt"/>
</dbReference>
<evidence type="ECO:0000256" key="9">
    <source>
        <dbReference type="ARBA" id="ARBA00023204"/>
    </source>
</evidence>
<dbReference type="Pfam" id="PF07719">
    <property type="entry name" value="TPR_2"/>
    <property type="match status" value="1"/>
</dbReference>
<reference evidence="10" key="1">
    <citation type="journal article" date="2015" name="Nature">
        <title>Complex archaea that bridge the gap between prokaryotes and eukaryotes.</title>
        <authorList>
            <person name="Spang A."/>
            <person name="Saw J.H."/>
            <person name="Jorgensen S.L."/>
            <person name="Zaremba-Niedzwiedzka K."/>
            <person name="Martijn J."/>
            <person name="Lind A.E."/>
            <person name="van Eijk R."/>
            <person name="Schleper C."/>
            <person name="Guy L."/>
            <person name="Ettema T.J."/>
        </authorList>
    </citation>
    <scope>NUCLEOTIDE SEQUENCE</scope>
</reference>
<dbReference type="EMBL" id="LAZR01000904">
    <property type="protein sequence ID" value="KKN54982.1"/>
    <property type="molecule type" value="Genomic_DNA"/>
</dbReference>
<keyword evidence="9" id="KW-0234">DNA repair</keyword>
<name>A0A0F9RYI0_9ZZZZ</name>
<keyword evidence="4" id="KW-0433">Leucine-rich repeat</keyword>
<dbReference type="PROSITE" id="PS51450">
    <property type="entry name" value="LRR"/>
    <property type="match status" value="1"/>
</dbReference>
<dbReference type="PANTHER" id="PTHR45752:SF187">
    <property type="entry name" value="LEUCINE-RICH REPEAT AND IQ DOMAIN-CONTAINING PROTEIN 4"/>
    <property type="match status" value="1"/>
</dbReference>
<evidence type="ECO:0000256" key="2">
    <source>
        <dbReference type="ARBA" id="ARBA00010999"/>
    </source>
</evidence>
<organism evidence="10">
    <name type="scientific">marine sediment metagenome</name>
    <dbReference type="NCBI Taxonomy" id="412755"/>
    <lineage>
        <taxon>unclassified sequences</taxon>
        <taxon>metagenomes</taxon>
        <taxon>ecological metagenomes</taxon>
    </lineage>
</organism>
<dbReference type="GO" id="GO:0006281">
    <property type="term" value="P:DNA repair"/>
    <property type="evidence" value="ECO:0007669"/>
    <property type="project" value="UniProtKB-KW"/>
</dbReference>
<dbReference type="InterPro" id="IPR003591">
    <property type="entry name" value="Leu-rich_rpt_typical-subtyp"/>
</dbReference>
<keyword evidence="6" id="KW-0227">DNA damage</keyword>
<dbReference type="SUPFAM" id="SSF48452">
    <property type="entry name" value="TPR-like"/>
    <property type="match status" value="1"/>
</dbReference>
<evidence type="ECO:0000256" key="4">
    <source>
        <dbReference type="ARBA" id="ARBA00022614"/>
    </source>
</evidence>
<comment type="similarity">
    <text evidence="2">Belongs to the Tonsoku family.</text>
</comment>
<evidence type="ECO:0000256" key="8">
    <source>
        <dbReference type="ARBA" id="ARBA00022853"/>
    </source>
</evidence>
<dbReference type="InterPro" id="IPR011990">
    <property type="entry name" value="TPR-like_helical_dom_sf"/>
</dbReference>
<dbReference type="PANTHER" id="PTHR45752">
    <property type="entry name" value="LEUCINE-RICH REPEAT-CONTAINING"/>
    <property type="match status" value="1"/>
</dbReference>
<evidence type="ECO:0000256" key="7">
    <source>
        <dbReference type="ARBA" id="ARBA00022803"/>
    </source>
</evidence>
<dbReference type="InterPro" id="IPR001611">
    <property type="entry name" value="Leu-rich_rpt"/>
</dbReference>
<dbReference type="PROSITE" id="PS50293">
    <property type="entry name" value="TPR_REGION"/>
    <property type="match status" value="1"/>
</dbReference>
<dbReference type="SMART" id="SM00369">
    <property type="entry name" value="LRR_TYP"/>
    <property type="match status" value="4"/>
</dbReference>
<dbReference type="InterPro" id="IPR013105">
    <property type="entry name" value="TPR_2"/>
</dbReference>
<comment type="caution">
    <text evidence="10">The sequence shown here is derived from an EMBL/GenBank/DDBJ whole genome shotgun (WGS) entry which is preliminary data.</text>
</comment>
<accession>A0A0F9RYI0</accession>
<dbReference type="Gene3D" id="1.25.40.10">
    <property type="entry name" value="Tetratricopeptide repeat domain"/>
    <property type="match status" value="1"/>
</dbReference>
<sequence>MSGSETPEKIYSEILDKRITLYSGTQTLISLMQNSEESIVIIQCKAILKKLRSKYPEILQILFQLLESDQKPIKRLIIAKEIILNFDDGTENLKNQIQKDFSALFLTEFYIFLCSHNSKTSRLLQNLLIKKYKDIYNVVYDEGLFFLELEASQINSKKDLDLKVGYFKKFEAPDMITFKKSSLFNYTIKDHHVQALDLSRWEFESLPEAFNLLTELRILNLSNLKLKILPASISFLTQLEHLNFCGNNLTKIPPWLVNFAKERISSNYISERVEKTEAVILSLMEILCGRRLIKLSENFNVLNREVSLNYKINKKGNVIGLYIKDEKLNIGTFPEEICSLQSLEELELPSNLIENIPICIGNLQSLRYLNLSFNRISNFPNSINNLRRLETLIIIENNISEKTIMSLQWNKLGEDFLESGEYDKTIEECKSTLAMYPKNKFAWFHLGIAYNEKGESSQAKHAYKEFLNIDPKSSVVWNSLGDIYHQEGAFKKAIFAIKKAIEIEPTIALLWDNLGYNYKKVGKFDNAIQAYKTALKIDQSNNYLWREIASIYRDKGEITKAIKSEEKALNLELKSRDHKK</sequence>
<dbReference type="GO" id="GO:0005694">
    <property type="term" value="C:chromosome"/>
    <property type="evidence" value="ECO:0007669"/>
    <property type="project" value="UniProtKB-SubCell"/>
</dbReference>
<dbReference type="PROSITE" id="PS50005">
    <property type="entry name" value="TPR"/>
    <property type="match status" value="5"/>
</dbReference>
<keyword evidence="3" id="KW-0158">Chromosome</keyword>
<evidence type="ECO:0000256" key="6">
    <source>
        <dbReference type="ARBA" id="ARBA00022763"/>
    </source>
</evidence>
<keyword evidence="8" id="KW-0156">Chromatin regulator</keyword>
<evidence type="ECO:0000313" key="10">
    <source>
        <dbReference type="EMBL" id="KKN54982.1"/>
    </source>
</evidence>
<keyword evidence="7" id="KW-0802">TPR repeat</keyword>